<keyword evidence="3" id="KW-0732">Signal</keyword>
<dbReference type="AlphaFoldDB" id="A0A098D6P8"/>
<sequence length="399" mass="42750">MIEKTLALVLLLLYTVLQRLTQDQPVTSTAYSSPASYCDASSKKICYSWAVPSSTSSSTSNDLYLRLEAPTDYQWIALGTGSRMSGSTMFVIYQDGSGNVTLSTRKGEGHVMPNYNRMSNVKLLSGSGTSNKTMVANIHWSDATGIDLAGSNHWISAWKKGSSLDTSDTSADINEHDGTDDFSVDLSKASVNGNGNPFTNSTSTQKSDNAVSGGGGGEDNTGSIHGAIMAVVFLLGFPIGSVLMPFIGKWKIHASWQMIAFIGMWVGVGVGKAAADHGGDSFSDPHIVLGGIVCVLMIVQPVLGWMHHRNYVKFQRRTTISHAHIWYGRGIMIFGIINGGLGLNLSGASTTLIIAYSVVGVVVSMIYTGGAIHKMVQQRRKEHQPMSDTSNSALELMHT</sequence>
<organism evidence="5">
    <name type="scientific">Gibberella zeae (strain ATCC MYA-4620 / CBS 123657 / FGSC 9075 / NRRL 31084 / PH-1)</name>
    <name type="common">Wheat head blight fungus</name>
    <name type="synonym">Fusarium graminearum</name>
    <dbReference type="NCBI Taxonomy" id="229533"/>
    <lineage>
        <taxon>Eukaryota</taxon>
        <taxon>Fungi</taxon>
        <taxon>Dikarya</taxon>
        <taxon>Ascomycota</taxon>
        <taxon>Pezizomycotina</taxon>
        <taxon>Sordariomycetes</taxon>
        <taxon>Hypocreomycetidae</taxon>
        <taxon>Hypocreales</taxon>
        <taxon>Nectriaceae</taxon>
        <taxon>Fusarium</taxon>
    </lineage>
</organism>
<dbReference type="InterPro" id="IPR015920">
    <property type="entry name" value="Cellobiose_DH-like_cyt"/>
</dbReference>
<evidence type="ECO:0000256" key="3">
    <source>
        <dbReference type="SAM" id="SignalP"/>
    </source>
</evidence>
<evidence type="ECO:0000259" key="4">
    <source>
        <dbReference type="SMART" id="SM00664"/>
    </source>
</evidence>
<feature type="transmembrane region" description="Helical" evidence="2">
    <location>
        <begin position="353"/>
        <end position="372"/>
    </location>
</feature>
<reference evidence="5" key="3">
    <citation type="submission" date="2017-01" db="UniProtKB">
        <authorList>
            <consortium name="EnsemblFungi"/>
        </authorList>
    </citation>
    <scope>IDENTIFICATION</scope>
    <source>
        <strain evidence="5">PH-1 / ATCC MYA-4620 / FGSC 9075 / NRRL 31084</strain>
    </source>
</reference>
<keyword evidence="2" id="KW-0472">Membrane</keyword>
<name>A0A098D6P8_GIBZE</name>
<dbReference type="EMBL" id="HG970332">
    <property type="status" value="NOT_ANNOTATED_CDS"/>
    <property type="molecule type" value="Genomic_DNA"/>
</dbReference>
<dbReference type="PANTHER" id="PTHR47797">
    <property type="entry name" value="DEHYDROGENASE, PUTATIVE (AFU_ORTHOLOGUE AFUA_8G05805)-RELATED"/>
    <property type="match status" value="1"/>
</dbReference>
<dbReference type="EnsemblFungi" id="CEF74628">
    <property type="protein sequence ID" value="CEF74628"/>
    <property type="gene ID" value="FGRRES_15972"/>
</dbReference>
<feature type="region of interest" description="Disordered" evidence="1">
    <location>
        <begin position="378"/>
        <end position="399"/>
    </location>
</feature>
<protein>
    <recommendedName>
        <fullName evidence="4">DOMON domain-containing protein</fullName>
    </recommendedName>
</protein>
<evidence type="ECO:0000313" key="5">
    <source>
        <dbReference type="EnsemblFungi" id="CEF74628"/>
    </source>
</evidence>
<dbReference type="SUPFAM" id="SSF49344">
    <property type="entry name" value="CBD9-like"/>
    <property type="match status" value="1"/>
</dbReference>
<feature type="compositionally biased region" description="Polar residues" evidence="1">
    <location>
        <begin position="193"/>
        <end position="210"/>
    </location>
</feature>
<dbReference type="InterPro" id="IPR005018">
    <property type="entry name" value="DOMON_domain"/>
</dbReference>
<feature type="transmembrane region" description="Helical" evidence="2">
    <location>
        <begin position="227"/>
        <end position="247"/>
    </location>
</feature>
<feature type="domain" description="DOMON" evidence="4">
    <location>
        <begin position="75"/>
        <end position="159"/>
    </location>
</feature>
<proteinExistence type="predicted"/>
<dbReference type="Gene3D" id="2.60.40.1210">
    <property type="entry name" value="Cellobiose dehydrogenase, cytochrome domain"/>
    <property type="match status" value="1"/>
</dbReference>
<feature type="transmembrane region" description="Helical" evidence="2">
    <location>
        <begin position="287"/>
        <end position="306"/>
    </location>
</feature>
<dbReference type="Pfam" id="PF16010">
    <property type="entry name" value="CDH-cyt"/>
    <property type="match status" value="1"/>
</dbReference>
<gene>
    <name evidence="5" type="primary">FG02350.1</name>
</gene>
<keyword evidence="2" id="KW-0812">Transmembrane</keyword>
<feature type="chain" id="PRO_5009750455" description="DOMON domain-containing protein" evidence="3">
    <location>
        <begin position="19"/>
        <end position="399"/>
    </location>
</feature>
<dbReference type="CDD" id="cd09630">
    <property type="entry name" value="CDH_like_cytochrome"/>
    <property type="match status" value="1"/>
</dbReference>
<evidence type="ECO:0000256" key="1">
    <source>
        <dbReference type="SAM" id="MobiDB-lite"/>
    </source>
</evidence>
<feature type="region of interest" description="Disordered" evidence="1">
    <location>
        <begin position="193"/>
        <end position="217"/>
    </location>
</feature>
<reference evidence="5" key="2">
    <citation type="journal article" date="2010" name="Nature">
        <title>Comparative genomics reveals mobile pathogenicity chromosomes in Fusarium.</title>
        <authorList>
            <person name="Ma L.J."/>
            <person name="van der Does H.C."/>
            <person name="Borkovich K.A."/>
            <person name="Coleman J.J."/>
            <person name="Daboussi M.J."/>
            <person name="Di Pietro A."/>
            <person name="Dufresne M."/>
            <person name="Freitag M."/>
            <person name="Grabherr M."/>
            <person name="Henrissat B."/>
            <person name="Houterman P.M."/>
            <person name="Kang S."/>
            <person name="Shim W.B."/>
            <person name="Woloshuk C."/>
            <person name="Xie X."/>
            <person name="Xu J.R."/>
            <person name="Antoniw J."/>
            <person name="Baker S.E."/>
            <person name="Bluhm B.H."/>
            <person name="Breakspear A."/>
            <person name="Brown D.W."/>
            <person name="Butchko R.A."/>
            <person name="Chapman S."/>
            <person name="Coulson R."/>
            <person name="Coutinho P.M."/>
            <person name="Danchin E.G."/>
            <person name="Diener A."/>
            <person name="Gale L.R."/>
            <person name="Gardiner D.M."/>
            <person name="Goff S."/>
            <person name="Hammond-Kosack K.E."/>
            <person name="Hilburn K."/>
            <person name="Hua-Van A."/>
            <person name="Jonkers W."/>
            <person name="Kazan K."/>
            <person name="Kodira C.D."/>
            <person name="Koehrsen M."/>
            <person name="Kumar L."/>
            <person name="Lee Y.H."/>
            <person name="Li L."/>
            <person name="Manners J.M."/>
            <person name="Miranda-Saavedra D."/>
            <person name="Mukherjee M."/>
            <person name="Park G."/>
            <person name="Park J."/>
            <person name="Park S.Y."/>
            <person name="Proctor R.H."/>
            <person name="Regev A."/>
            <person name="Ruiz-Roldan M.C."/>
            <person name="Sain D."/>
            <person name="Sakthikumar S."/>
            <person name="Sykes S."/>
            <person name="Schwartz D.C."/>
            <person name="Turgeon B.G."/>
            <person name="Wapinski I."/>
            <person name="Yoder O."/>
            <person name="Young S."/>
            <person name="Zeng Q."/>
            <person name="Zhou S."/>
            <person name="Galagan J."/>
            <person name="Cuomo C.A."/>
            <person name="Kistler H.C."/>
            <person name="Rep M."/>
        </authorList>
    </citation>
    <scope>GENOME REANNOTATION</scope>
    <source>
        <strain evidence="5">PH-1 / ATCC MYA-4620 / FGSC 9075 / NRRL 31084</strain>
    </source>
</reference>
<accession>A0A0E0RTQ3</accession>
<keyword evidence="2" id="KW-1133">Transmembrane helix</keyword>
<feature type="signal peptide" evidence="3">
    <location>
        <begin position="1"/>
        <end position="18"/>
    </location>
</feature>
<feature type="transmembrane region" description="Helical" evidence="2">
    <location>
        <begin position="254"/>
        <end position="275"/>
    </location>
</feature>
<dbReference type="PANTHER" id="PTHR47797:SF4">
    <property type="entry name" value="DOMON DOMAIN-CONTAINING PROTEIN"/>
    <property type="match status" value="1"/>
</dbReference>
<evidence type="ECO:0000256" key="2">
    <source>
        <dbReference type="SAM" id="Phobius"/>
    </source>
</evidence>
<dbReference type="CDD" id="cd08760">
    <property type="entry name" value="Cyt_b561_FRRS1_like"/>
    <property type="match status" value="1"/>
</dbReference>
<accession>A0A098D6P8</accession>
<dbReference type="SMART" id="SM00664">
    <property type="entry name" value="DoH"/>
    <property type="match status" value="1"/>
</dbReference>
<feature type="transmembrane region" description="Helical" evidence="2">
    <location>
        <begin position="326"/>
        <end position="347"/>
    </location>
</feature>
<reference evidence="5" key="1">
    <citation type="journal article" date="2007" name="Science">
        <title>The Fusarium graminearum genome reveals a link between localized polymorphism and pathogen specialization.</title>
        <authorList>
            <person name="Cuomo C.A."/>
            <person name="Gueldener U."/>
            <person name="Xu J.-R."/>
            <person name="Trail F."/>
            <person name="Turgeon B.G."/>
            <person name="Di Pietro A."/>
            <person name="Walton J.D."/>
            <person name="Ma L.-J."/>
            <person name="Baker S.E."/>
            <person name="Rep M."/>
            <person name="Adam G."/>
            <person name="Antoniw J."/>
            <person name="Baldwin T."/>
            <person name="Calvo S.E."/>
            <person name="Chang Y.-L."/>
            <person name="DeCaprio D."/>
            <person name="Gale L.R."/>
            <person name="Gnerre S."/>
            <person name="Goswami R.S."/>
            <person name="Hammond-Kosack K."/>
            <person name="Harris L.J."/>
            <person name="Hilburn K."/>
            <person name="Kennell J.C."/>
            <person name="Kroken S."/>
            <person name="Magnuson J.K."/>
            <person name="Mannhaupt G."/>
            <person name="Mauceli E.W."/>
            <person name="Mewes H.-W."/>
            <person name="Mitterbauer R."/>
            <person name="Muehlbauer G."/>
            <person name="Muensterkoetter M."/>
            <person name="Nelson D."/>
            <person name="O'Donnell K."/>
            <person name="Ouellet T."/>
            <person name="Qi W."/>
            <person name="Quesneville H."/>
            <person name="Roncero M.I.G."/>
            <person name="Seong K.-Y."/>
            <person name="Tetko I.V."/>
            <person name="Urban M."/>
            <person name="Waalwijk C."/>
            <person name="Ward T.J."/>
            <person name="Yao J."/>
            <person name="Birren B.W."/>
            <person name="Kistler H.C."/>
        </authorList>
    </citation>
    <scope>NUCLEOTIDE SEQUENCE [LARGE SCALE GENOMIC DNA]</scope>
    <source>
        <strain evidence="5">PH-1 / ATCC MYA-4620 / FGSC 9075 / NRRL 31084</strain>
    </source>
</reference>